<accession>A0A1I2W694</accession>
<keyword evidence="3" id="KW-1185">Reference proteome</keyword>
<gene>
    <name evidence="2" type="ORF">SAMN04488063_3426</name>
</gene>
<dbReference type="EMBL" id="FOOQ01000007">
    <property type="protein sequence ID" value="SFG96159.1"/>
    <property type="molecule type" value="Genomic_DNA"/>
</dbReference>
<evidence type="ECO:0000259" key="1">
    <source>
        <dbReference type="Pfam" id="PF18545"/>
    </source>
</evidence>
<dbReference type="InterPro" id="IPR040624">
    <property type="entry name" value="HalOD1"/>
</dbReference>
<protein>
    <recommendedName>
        <fullName evidence="1">Halobacterial output domain-containing protein</fullName>
    </recommendedName>
</protein>
<dbReference type="STRING" id="553467.SAMN04488063_3426"/>
<organism evidence="2 3">
    <name type="scientific">Halopelagius inordinatus</name>
    <dbReference type="NCBI Taxonomy" id="553467"/>
    <lineage>
        <taxon>Archaea</taxon>
        <taxon>Methanobacteriati</taxon>
        <taxon>Methanobacteriota</taxon>
        <taxon>Stenosarchaea group</taxon>
        <taxon>Halobacteria</taxon>
        <taxon>Halobacteriales</taxon>
        <taxon>Haloferacaceae</taxon>
    </lineage>
</organism>
<feature type="domain" description="Halobacterial output" evidence="1">
    <location>
        <begin position="26"/>
        <end position="95"/>
    </location>
</feature>
<dbReference type="Pfam" id="PF18545">
    <property type="entry name" value="HalOD1"/>
    <property type="match status" value="1"/>
</dbReference>
<dbReference type="OrthoDB" id="205616at2157"/>
<dbReference type="AlphaFoldDB" id="A0A1I2W694"/>
<proteinExistence type="predicted"/>
<dbReference type="RefSeq" id="WP_143095533.1">
    <property type="nucleotide sequence ID" value="NZ_FOOQ01000007.1"/>
</dbReference>
<evidence type="ECO:0000313" key="3">
    <source>
        <dbReference type="Proteomes" id="UP000198876"/>
    </source>
</evidence>
<dbReference type="Proteomes" id="UP000198876">
    <property type="component" value="Unassembled WGS sequence"/>
</dbReference>
<evidence type="ECO:0000313" key="2">
    <source>
        <dbReference type="EMBL" id="SFG96159.1"/>
    </source>
</evidence>
<name>A0A1I2W694_9EURY</name>
<sequence length="113" mass="12368">MGQESLNVYRGCTPVVDAEYEFESEGSPTEVIVEALAEAAEIDPLDLPPLYEFVDPDALDQLFGEHVGAAHADALLSFQVETWNVFVRADGRIRVCDATRPTDPEPVFESTPA</sequence>
<reference evidence="3" key="1">
    <citation type="submission" date="2016-10" db="EMBL/GenBank/DDBJ databases">
        <authorList>
            <person name="Varghese N."/>
            <person name="Submissions S."/>
        </authorList>
    </citation>
    <scope>NUCLEOTIDE SEQUENCE [LARGE SCALE GENOMIC DNA]</scope>
    <source>
        <strain evidence="3">CGMCC 1.7739</strain>
    </source>
</reference>